<comment type="caution">
    <text evidence="3">The sequence shown here is derived from an EMBL/GenBank/DDBJ whole genome shotgun (WGS) entry which is preliminary data.</text>
</comment>
<evidence type="ECO:0000256" key="1">
    <source>
        <dbReference type="SAM" id="Coils"/>
    </source>
</evidence>
<evidence type="ECO:0000256" key="2">
    <source>
        <dbReference type="SAM" id="MobiDB-lite"/>
    </source>
</evidence>
<gene>
    <name evidence="3" type="ORF">VA596_34615</name>
</gene>
<feature type="coiled-coil region" evidence="1">
    <location>
        <begin position="84"/>
        <end position="111"/>
    </location>
</feature>
<feature type="region of interest" description="Disordered" evidence="2">
    <location>
        <begin position="321"/>
        <end position="341"/>
    </location>
</feature>
<protein>
    <recommendedName>
        <fullName evidence="5">DUF4231 domain-containing protein</fullName>
    </recommendedName>
</protein>
<dbReference type="RefSeq" id="WP_323332696.1">
    <property type="nucleotide sequence ID" value="NZ_JAYFSI010000010.1"/>
</dbReference>
<dbReference type="Proteomes" id="UP001304298">
    <property type="component" value="Unassembled WGS sequence"/>
</dbReference>
<sequence>MLPALSLVLWSAALIASGAWQGAPQLKQLGNEFGQPTVAKIAWILLASLVTGLFLHPLQFAMVQLLEGYWGHTRIARILALIRIDRYRRKQQDLEDRQESVRDQLEKLVDARIQLSSGDAKSVRDEPPSKEEREDLLDSARGADLAPWLLAIETLGFSAERYPAPSRIMPTRLGNALRREEDRAGRQYGLDAVLTAPHFGLIADERHLNYLRDSRQQLDTSVRLCIVSALATIETVACLLTDGWWLFAALATHALSYLAYRASVSAADEYTTALGTLIDLNRFKLYETLHIGLPISTNDERRNNARLMELLAGKHQTVSYKHPAAGTPSTGAAPPTPPGTP</sequence>
<feature type="compositionally biased region" description="Low complexity" evidence="2">
    <location>
        <begin position="323"/>
        <end position="333"/>
    </location>
</feature>
<name>A0ABU5REK5_9PSEU</name>
<accession>A0ABU5REK5</accession>
<keyword evidence="4" id="KW-1185">Reference proteome</keyword>
<dbReference type="EMBL" id="JAYFSI010000010">
    <property type="protein sequence ID" value="MEA5364708.1"/>
    <property type="molecule type" value="Genomic_DNA"/>
</dbReference>
<organism evidence="3 4">
    <name type="scientific">Amycolatopsis heterodermiae</name>
    <dbReference type="NCBI Taxonomy" id="3110235"/>
    <lineage>
        <taxon>Bacteria</taxon>
        <taxon>Bacillati</taxon>
        <taxon>Actinomycetota</taxon>
        <taxon>Actinomycetes</taxon>
        <taxon>Pseudonocardiales</taxon>
        <taxon>Pseudonocardiaceae</taxon>
        <taxon>Amycolatopsis</taxon>
    </lineage>
</organism>
<feature type="compositionally biased region" description="Basic and acidic residues" evidence="2">
    <location>
        <begin position="121"/>
        <end position="137"/>
    </location>
</feature>
<evidence type="ECO:0008006" key="5">
    <source>
        <dbReference type="Google" id="ProtNLM"/>
    </source>
</evidence>
<feature type="region of interest" description="Disordered" evidence="2">
    <location>
        <begin position="117"/>
        <end position="137"/>
    </location>
</feature>
<proteinExistence type="predicted"/>
<keyword evidence="1" id="KW-0175">Coiled coil</keyword>
<reference evidence="3 4" key="1">
    <citation type="submission" date="2023-12" db="EMBL/GenBank/DDBJ databases">
        <title>Amycolatopsis sp. V23-08.</title>
        <authorList>
            <person name="Somphong A."/>
        </authorList>
    </citation>
    <scope>NUCLEOTIDE SEQUENCE [LARGE SCALE GENOMIC DNA]</scope>
    <source>
        <strain evidence="3 4">V23-08</strain>
    </source>
</reference>
<evidence type="ECO:0000313" key="4">
    <source>
        <dbReference type="Proteomes" id="UP001304298"/>
    </source>
</evidence>
<evidence type="ECO:0000313" key="3">
    <source>
        <dbReference type="EMBL" id="MEA5364708.1"/>
    </source>
</evidence>